<feature type="region of interest" description="Disordered" evidence="1">
    <location>
        <begin position="22"/>
        <end position="52"/>
    </location>
</feature>
<dbReference type="PANTHER" id="PTHR36302">
    <property type="entry name" value="BLR7088 PROTEIN"/>
    <property type="match status" value="1"/>
</dbReference>
<dbReference type="SUPFAM" id="SSF110087">
    <property type="entry name" value="DR1885-like metal-binding protein"/>
    <property type="match status" value="1"/>
</dbReference>
<dbReference type="InterPro" id="IPR058248">
    <property type="entry name" value="Lxx211020-like"/>
</dbReference>
<protein>
    <submittedName>
        <fullName evidence="3">Copper chaperone PCu(A)C</fullName>
    </submittedName>
</protein>
<name>A0ABV3RBP1_9SPHN</name>
<evidence type="ECO:0000256" key="2">
    <source>
        <dbReference type="SAM" id="SignalP"/>
    </source>
</evidence>
<feature type="chain" id="PRO_5045571672" evidence="2">
    <location>
        <begin position="21"/>
        <end position="175"/>
    </location>
</feature>
<comment type="caution">
    <text evidence="3">The sequence shown here is derived from an EMBL/GenBank/DDBJ whole genome shotgun (WGS) entry which is preliminary data.</text>
</comment>
<keyword evidence="2" id="KW-0732">Signal</keyword>
<feature type="signal peptide" evidence="2">
    <location>
        <begin position="1"/>
        <end position="20"/>
    </location>
</feature>
<dbReference type="Proteomes" id="UP001556118">
    <property type="component" value="Unassembled WGS sequence"/>
</dbReference>
<dbReference type="RefSeq" id="WP_367773162.1">
    <property type="nucleotide sequence ID" value="NZ_JBFNXR010000033.1"/>
</dbReference>
<keyword evidence="4" id="KW-1185">Reference proteome</keyword>
<dbReference type="PANTHER" id="PTHR36302:SF1">
    <property type="entry name" value="COPPER CHAPERONE PCU(A)C"/>
    <property type="match status" value="1"/>
</dbReference>
<dbReference type="Pfam" id="PF04314">
    <property type="entry name" value="PCuAC"/>
    <property type="match status" value="1"/>
</dbReference>
<dbReference type="PROSITE" id="PS51257">
    <property type="entry name" value="PROKAR_LIPOPROTEIN"/>
    <property type="match status" value="1"/>
</dbReference>
<proteinExistence type="predicted"/>
<dbReference type="InterPro" id="IPR036182">
    <property type="entry name" value="PCuAC_sf"/>
</dbReference>
<evidence type="ECO:0000313" key="4">
    <source>
        <dbReference type="Proteomes" id="UP001556118"/>
    </source>
</evidence>
<organism evidence="3 4">
    <name type="scientific">Novosphingobium rhizovicinum</name>
    <dbReference type="NCBI Taxonomy" id="3228928"/>
    <lineage>
        <taxon>Bacteria</taxon>
        <taxon>Pseudomonadati</taxon>
        <taxon>Pseudomonadota</taxon>
        <taxon>Alphaproteobacteria</taxon>
        <taxon>Sphingomonadales</taxon>
        <taxon>Sphingomonadaceae</taxon>
        <taxon>Novosphingobium</taxon>
    </lineage>
</organism>
<evidence type="ECO:0000256" key="1">
    <source>
        <dbReference type="SAM" id="MobiDB-lite"/>
    </source>
</evidence>
<feature type="compositionally biased region" description="Low complexity" evidence="1">
    <location>
        <begin position="22"/>
        <end position="36"/>
    </location>
</feature>
<dbReference type="InterPro" id="IPR007410">
    <property type="entry name" value="LpqE-like"/>
</dbReference>
<sequence length="175" mass="17864">MKIRRPLMLTIVAAAAASLAACNSSETPPTGESTSTIAADEASSAMGPEAKPGVSAAEGRLVLPLVQGRPGVAYFKVRNTGEAPVSLAGVHLAGVGKVEMHRTDGGKMAPVDQVEIAPGAEIAFEPGGLHVMAFDVSDTLKAGGETEMTLTFADGDKLSMPIAVEARNPDAEMAH</sequence>
<dbReference type="EMBL" id="JBFNXR010000033">
    <property type="protein sequence ID" value="MEW9855518.1"/>
    <property type="molecule type" value="Genomic_DNA"/>
</dbReference>
<dbReference type="Gene3D" id="2.60.40.1890">
    <property type="entry name" value="PCu(A)C copper chaperone"/>
    <property type="match status" value="1"/>
</dbReference>
<reference evidence="3 4" key="1">
    <citation type="submission" date="2024-06" db="EMBL/GenBank/DDBJ databases">
        <title>Novosphingobium rhizovicinus M1R2S20.</title>
        <authorList>
            <person name="Sun J.-Q."/>
        </authorList>
    </citation>
    <scope>NUCLEOTIDE SEQUENCE [LARGE SCALE GENOMIC DNA]</scope>
    <source>
        <strain evidence="3 4">M1R2S20</strain>
    </source>
</reference>
<gene>
    <name evidence="3" type="ORF">ABUH87_10105</name>
</gene>
<accession>A0ABV3RBP1</accession>
<evidence type="ECO:0000313" key="3">
    <source>
        <dbReference type="EMBL" id="MEW9855518.1"/>
    </source>
</evidence>